<name>A0A7G2CJC4_9TRYP</name>
<reference evidence="2 3" key="1">
    <citation type="submission" date="2020-08" db="EMBL/GenBank/DDBJ databases">
        <authorList>
            <person name="Newling K."/>
            <person name="Davey J."/>
            <person name="Forrester S."/>
        </authorList>
    </citation>
    <scope>NUCLEOTIDE SEQUENCE [LARGE SCALE GENOMIC DNA]</scope>
    <source>
        <strain evidence="3">Crithidia deanei Carvalho (ATCC PRA-265)</strain>
    </source>
</reference>
<evidence type="ECO:0000313" key="2">
    <source>
        <dbReference type="EMBL" id="CAD2218713.1"/>
    </source>
</evidence>
<protein>
    <submittedName>
        <fullName evidence="2">F-box domain containing protein, putative</fullName>
    </submittedName>
</protein>
<dbReference type="InterPro" id="IPR001810">
    <property type="entry name" value="F-box_dom"/>
</dbReference>
<dbReference type="AlphaFoldDB" id="A0A7G2CJC4"/>
<evidence type="ECO:0000313" key="3">
    <source>
        <dbReference type="Proteomes" id="UP000515908"/>
    </source>
</evidence>
<feature type="domain" description="F-box" evidence="1">
    <location>
        <begin position="85"/>
        <end position="119"/>
    </location>
</feature>
<gene>
    <name evidence="2" type="ORF">ADEAN_000620400</name>
</gene>
<keyword evidence="3" id="KW-1185">Reference proteome</keyword>
<dbReference type="Proteomes" id="UP000515908">
    <property type="component" value="Chromosome 12"/>
</dbReference>
<dbReference type="SUPFAM" id="SSF81383">
    <property type="entry name" value="F-box domain"/>
    <property type="match status" value="1"/>
</dbReference>
<dbReference type="InterPro" id="IPR036047">
    <property type="entry name" value="F-box-like_dom_sf"/>
</dbReference>
<dbReference type="OrthoDB" id="272830at2759"/>
<dbReference type="EMBL" id="LR877156">
    <property type="protein sequence ID" value="CAD2218713.1"/>
    <property type="molecule type" value="Genomic_DNA"/>
</dbReference>
<proteinExistence type="predicted"/>
<sequence>MESKRRANRAVAALTEATGEYAFLSHSPLIHSAARNAPMKGITRYASVDKLNEAYTKPYPFLKELEMIESLQVVPPPRDEAALLGEEAWECVIQYLDHQSLAQLSGCCRRLRTLVLKNEVLDSVHLVPYFVAHNTINDEAVMQSFTEYFDTYSRGQRVKHIACVNSTYDATLPPVASPPSGNLNWLLQMSGKCPLLSTLDVRGVRWGPSLLLKYFLSDLHLVAPKLQALKIGPEIYDHWVDGWWSRQDDLQLFVLSSRRLQPASSGSEEETVPSATVLREDFFTMLGAPDRNWCVKVWCPLDESSLKRLLTPTAPWAELVELTVNVEGHVDLFCGQPDPLAPEDAKKGAKVGKKAGGENGDSSAAFPALKSFTVANLDSRPAAVADWWRKLSLQAPNMAHFNVCNTPKTPVGTKGKSKSKKA</sequence>
<evidence type="ECO:0000259" key="1">
    <source>
        <dbReference type="Pfam" id="PF00646"/>
    </source>
</evidence>
<dbReference type="Pfam" id="PF00646">
    <property type="entry name" value="F-box"/>
    <property type="match status" value="1"/>
</dbReference>
<organism evidence="2 3">
    <name type="scientific">Angomonas deanei</name>
    <dbReference type="NCBI Taxonomy" id="59799"/>
    <lineage>
        <taxon>Eukaryota</taxon>
        <taxon>Discoba</taxon>
        <taxon>Euglenozoa</taxon>
        <taxon>Kinetoplastea</taxon>
        <taxon>Metakinetoplastina</taxon>
        <taxon>Trypanosomatida</taxon>
        <taxon>Trypanosomatidae</taxon>
        <taxon>Strigomonadinae</taxon>
        <taxon>Angomonas</taxon>
    </lineage>
</organism>
<accession>A0A7G2CJC4</accession>
<dbReference type="VEuPathDB" id="TriTrypDB:ADEAN_000620400"/>